<dbReference type="CDD" id="cd03673">
    <property type="entry name" value="NUDIX_Ap6A_hydrolase"/>
    <property type="match status" value="1"/>
</dbReference>
<dbReference type="Proteomes" id="UP001214441">
    <property type="component" value="Unassembled WGS sequence"/>
</dbReference>
<dbReference type="SUPFAM" id="SSF55811">
    <property type="entry name" value="Nudix"/>
    <property type="match status" value="1"/>
</dbReference>
<dbReference type="RefSeq" id="WP_274044885.1">
    <property type="nucleotide sequence ID" value="NZ_JANCPR020000033.1"/>
</dbReference>
<dbReference type="InterPro" id="IPR015797">
    <property type="entry name" value="NUDIX_hydrolase-like_dom_sf"/>
</dbReference>
<dbReference type="InterPro" id="IPR051325">
    <property type="entry name" value="Nudix_hydrolase_domain"/>
</dbReference>
<dbReference type="Gene3D" id="3.90.79.10">
    <property type="entry name" value="Nucleoside Triphosphate Pyrophosphohydrolase"/>
    <property type="match status" value="1"/>
</dbReference>
<dbReference type="EMBL" id="JANCPR020000033">
    <property type="protein sequence ID" value="MDJ1135859.1"/>
    <property type="molecule type" value="Genomic_DNA"/>
</dbReference>
<dbReference type="PROSITE" id="PS51462">
    <property type="entry name" value="NUDIX"/>
    <property type="match status" value="1"/>
</dbReference>
<dbReference type="InterPro" id="IPR000086">
    <property type="entry name" value="NUDIX_hydrolase_dom"/>
</dbReference>
<dbReference type="EC" id="3.6.-.-" evidence="3"/>
<evidence type="ECO:0000313" key="4">
    <source>
        <dbReference type="Proteomes" id="UP001214441"/>
    </source>
</evidence>
<evidence type="ECO:0000313" key="3">
    <source>
        <dbReference type="EMBL" id="MDJ1135859.1"/>
    </source>
</evidence>
<feature type="domain" description="Nudix hydrolase" evidence="2">
    <location>
        <begin position="4"/>
        <end position="133"/>
    </location>
</feature>
<keyword evidence="1 3" id="KW-0378">Hydrolase</keyword>
<dbReference type="Pfam" id="PF00293">
    <property type="entry name" value="NUDIX"/>
    <property type="match status" value="1"/>
</dbReference>
<sequence length="144" mass="15846">MTATPVRAAGCVLWRPAAVRGAIEIALVHRPKWDDWSHPKGKLKPLERAEEAALREVFEETGRTCELGTELPSAHYTDAQGRPKYVRYWAAKATGGTFAPNQEVDRLLWLSPEAASTHLTRPRDAELIPPLLTALRTAGTRPGG</sequence>
<accession>A0ABT7A3E4</accession>
<dbReference type="PANTHER" id="PTHR21340">
    <property type="entry name" value="DIADENOSINE 5,5-P1,P4-TETRAPHOSPHATE PYROPHOSPHOHYDROLASE MUTT"/>
    <property type="match status" value="1"/>
</dbReference>
<organism evidence="3 4">
    <name type="scientific">Streptomyces iconiensis</name>
    <dbReference type="NCBI Taxonomy" id="1384038"/>
    <lineage>
        <taxon>Bacteria</taxon>
        <taxon>Bacillati</taxon>
        <taxon>Actinomycetota</taxon>
        <taxon>Actinomycetes</taxon>
        <taxon>Kitasatosporales</taxon>
        <taxon>Streptomycetaceae</taxon>
        <taxon>Streptomyces</taxon>
    </lineage>
</organism>
<reference evidence="3 4" key="1">
    <citation type="submission" date="2023-05" db="EMBL/GenBank/DDBJ databases">
        <title>Streptantibioticus silvisoli sp. nov., acidotolerant actinomycetes 1 from pine litter.</title>
        <authorList>
            <person name="Swiecimska M."/>
            <person name="Golinska P."/>
            <person name="Sangal V."/>
            <person name="Wachnowicz B."/>
            <person name="Goodfellow M."/>
        </authorList>
    </citation>
    <scope>NUCLEOTIDE SEQUENCE [LARGE SCALE GENOMIC DNA]</scope>
    <source>
        <strain evidence="3 4">DSM 42109</strain>
    </source>
</reference>
<gene>
    <name evidence="3" type="ORF">NMN56_028725</name>
</gene>
<evidence type="ECO:0000259" key="2">
    <source>
        <dbReference type="PROSITE" id="PS51462"/>
    </source>
</evidence>
<name>A0ABT7A3E4_9ACTN</name>
<dbReference type="GO" id="GO:0016787">
    <property type="term" value="F:hydrolase activity"/>
    <property type="evidence" value="ECO:0007669"/>
    <property type="project" value="UniProtKB-KW"/>
</dbReference>
<dbReference type="PANTHER" id="PTHR21340:SF0">
    <property type="entry name" value="BIS(5'-NUCLEOSYL)-TETRAPHOSPHATASE [ASYMMETRICAL]"/>
    <property type="match status" value="1"/>
</dbReference>
<comment type="caution">
    <text evidence="3">The sequence shown here is derived from an EMBL/GenBank/DDBJ whole genome shotgun (WGS) entry which is preliminary data.</text>
</comment>
<keyword evidence="4" id="KW-1185">Reference proteome</keyword>
<evidence type="ECO:0000256" key="1">
    <source>
        <dbReference type="ARBA" id="ARBA00022801"/>
    </source>
</evidence>
<dbReference type="PROSITE" id="PS00893">
    <property type="entry name" value="NUDIX_BOX"/>
    <property type="match status" value="1"/>
</dbReference>
<dbReference type="InterPro" id="IPR020084">
    <property type="entry name" value="NUDIX_hydrolase_CS"/>
</dbReference>
<protein>
    <submittedName>
        <fullName evidence="3">NUDIX hydrolase</fullName>
        <ecNumber evidence="3">3.6.-.-</ecNumber>
    </submittedName>
</protein>
<proteinExistence type="predicted"/>